<dbReference type="Pfam" id="PF01418">
    <property type="entry name" value="HTH_6"/>
    <property type="match status" value="1"/>
</dbReference>
<dbReference type="InterPro" id="IPR000281">
    <property type="entry name" value="HTH_RpiR"/>
</dbReference>
<evidence type="ECO:0000256" key="2">
    <source>
        <dbReference type="ARBA" id="ARBA00023125"/>
    </source>
</evidence>
<dbReference type="InterPro" id="IPR009057">
    <property type="entry name" value="Homeodomain-like_sf"/>
</dbReference>
<dbReference type="InterPro" id="IPR001347">
    <property type="entry name" value="SIS_dom"/>
</dbReference>
<dbReference type="GO" id="GO:0003700">
    <property type="term" value="F:DNA-binding transcription factor activity"/>
    <property type="evidence" value="ECO:0007669"/>
    <property type="project" value="InterPro"/>
</dbReference>
<dbReference type="InterPro" id="IPR046348">
    <property type="entry name" value="SIS_dom_sf"/>
</dbReference>
<evidence type="ECO:0000256" key="3">
    <source>
        <dbReference type="ARBA" id="ARBA00023163"/>
    </source>
</evidence>
<dbReference type="PANTHER" id="PTHR30514">
    <property type="entry name" value="GLUCOKINASE"/>
    <property type="match status" value="1"/>
</dbReference>
<name>A0AAJ2B8R4_9HYPH</name>
<sequence length="299" mass="32675">MADSTQRIPYSRGRRKDKFAERLKKRRATLSPSLLTVAEYIDGHRHAVLGKSALEIARATGTSDATVIRAIQTLGFDGLIDLKETLAAHLGQTDSPSEKMAVTTAELRRSADAAIDFAIEEQRSAMEALASEPNRRAFRQTVNLLANARRIGVFGIGASGIIANYASRLFSRSGYPSYALTSTGIMLAEQLLEMTPGDVVLAMMHGRLHNESTAMLAEAERLKVPVAFIVSKADSPLLKHATVSIVIPRSKAEQVALHAPLLTCVETLMLALAARDPDRTLHSIDRLVEIREQVRPTKR</sequence>
<keyword evidence="2 6" id="KW-0238">DNA-binding</keyword>
<dbReference type="PROSITE" id="PS51464">
    <property type="entry name" value="SIS"/>
    <property type="match status" value="1"/>
</dbReference>
<dbReference type="InterPro" id="IPR035472">
    <property type="entry name" value="RpiR-like_SIS"/>
</dbReference>
<dbReference type="GO" id="GO:0003677">
    <property type="term" value="F:DNA binding"/>
    <property type="evidence" value="ECO:0007669"/>
    <property type="project" value="UniProtKB-KW"/>
</dbReference>
<dbReference type="Gene3D" id="1.10.10.10">
    <property type="entry name" value="Winged helix-like DNA-binding domain superfamily/Winged helix DNA-binding domain"/>
    <property type="match status" value="1"/>
</dbReference>
<dbReference type="GO" id="GO:1901135">
    <property type="term" value="P:carbohydrate derivative metabolic process"/>
    <property type="evidence" value="ECO:0007669"/>
    <property type="project" value="InterPro"/>
</dbReference>
<comment type="caution">
    <text evidence="6">The sequence shown here is derived from an EMBL/GenBank/DDBJ whole genome shotgun (WGS) entry which is preliminary data.</text>
</comment>
<evidence type="ECO:0000313" key="7">
    <source>
        <dbReference type="Proteomes" id="UP001255601"/>
    </source>
</evidence>
<protein>
    <submittedName>
        <fullName evidence="6">DNA-binding MurR/RpiR family transcriptional regulator</fullName>
    </submittedName>
</protein>
<dbReference type="Proteomes" id="UP001255601">
    <property type="component" value="Unassembled WGS sequence"/>
</dbReference>
<proteinExistence type="predicted"/>
<dbReference type="PROSITE" id="PS51071">
    <property type="entry name" value="HTH_RPIR"/>
    <property type="match status" value="1"/>
</dbReference>
<dbReference type="InterPro" id="IPR036388">
    <property type="entry name" value="WH-like_DNA-bd_sf"/>
</dbReference>
<dbReference type="EMBL" id="JAVIZC010000001">
    <property type="protein sequence ID" value="MDR6101581.1"/>
    <property type="molecule type" value="Genomic_DNA"/>
</dbReference>
<dbReference type="GO" id="GO:0097367">
    <property type="term" value="F:carbohydrate derivative binding"/>
    <property type="evidence" value="ECO:0007669"/>
    <property type="project" value="InterPro"/>
</dbReference>
<accession>A0AAJ2B8R4</accession>
<reference evidence="6" key="1">
    <citation type="submission" date="2023-08" db="EMBL/GenBank/DDBJ databases">
        <title>Functional and genomic diversity of the sorghum phyllosphere microbiome.</title>
        <authorList>
            <person name="Shade A."/>
        </authorList>
    </citation>
    <scope>NUCLEOTIDE SEQUENCE</scope>
    <source>
        <strain evidence="6">SORGH_AS_0974</strain>
    </source>
</reference>
<keyword evidence="3" id="KW-0804">Transcription</keyword>
<dbReference type="SUPFAM" id="SSF53697">
    <property type="entry name" value="SIS domain"/>
    <property type="match status" value="1"/>
</dbReference>
<organism evidence="6 7">
    <name type="scientific">Agrobacterium larrymoorei</name>
    <dbReference type="NCBI Taxonomy" id="160699"/>
    <lineage>
        <taxon>Bacteria</taxon>
        <taxon>Pseudomonadati</taxon>
        <taxon>Pseudomonadota</taxon>
        <taxon>Alphaproteobacteria</taxon>
        <taxon>Hyphomicrobiales</taxon>
        <taxon>Rhizobiaceae</taxon>
        <taxon>Rhizobium/Agrobacterium group</taxon>
        <taxon>Agrobacterium</taxon>
    </lineage>
</organism>
<dbReference type="Gene3D" id="3.40.50.10490">
    <property type="entry name" value="Glucose-6-phosphate isomerase like protein, domain 1"/>
    <property type="match status" value="1"/>
</dbReference>
<dbReference type="InterPro" id="IPR047640">
    <property type="entry name" value="RpiR-like"/>
</dbReference>
<feature type="domain" description="SIS" evidence="5">
    <location>
        <begin position="141"/>
        <end position="280"/>
    </location>
</feature>
<dbReference type="Pfam" id="PF01380">
    <property type="entry name" value="SIS"/>
    <property type="match status" value="1"/>
</dbReference>
<dbReference type="AlphaFoldDB" id="A0AAJ2B8R4"/>
<keyword evidence="1" id="KW-0805">Transcription regulation</keyword>
<evidence type="ECO:0000256" key="1">
    <source>
        <dbReference type="ARBA" id="ARBA00023015"/>
    </source>
</evidence>
<dbReference type="SUPFAM" id="SSF46689">
    <property type="entry name" value="Homeodomain-like"/>
    <property type="match status" value="1"/>
</dbReference>
<evidence type="ECO:0000313" key="6">
    <source>
        <dbReference type="EMBL" id="MDR6101581.1"/>
    </source>
</evidence>
<gene>
    <name evidence="6" type="ORF">QE369_001759</name>
</gene>
<dbReference type="CDD" id="cd05013">
    <property type="entry name" value="SIS_RpiR"/>
    <property type="match status" value="1"/>
</dbReference>
<dbReference type="RefSeq" id="WP_309770418.1">
    <property type="nucleotide sequence ID" value="NZ_JAVIZC010000001.1"/>
</dbReference>
<evidence type="ECO:0000259" key="5">
    <source>
        <dbReference type="PROSITE" id="PS51464"/>
    </source>
</evidence>
<evidence type="ECO:0000259" key="4">
    <source>
        <dbReference type="PROSITE" id="PS51071"/>
    </source>
</evidence>
<dbReference type="PANTHER" id="PTHR30514:SF1">
    <property type="entry name" value="HTH-TYPE TRANSCRIPTIONAL REGULATOR HEXR-RELATED"/>
    <property type="match status" value="1"/>
</dbReference>
<feature type="domain" description="HTH rpiR-type" evidence="4">
    <location>
        <begin position="17"/>
        <end position="93"/>
    </location>
</feature>